<dbReference type="GO" id="GO:1902626">
    <property type="term" value="P:assembly of large subunit precursor of preribosome"/>
    <property type="evidence" value="ECO:0007669"/>
    <property type="project" value="UniProtKB-UniRule"/>
</dbReference>
<dbReference type="PIRSF" id="PIRSF016183">
    <property type="entry name" value="UCP016183"/>
    <property type="match status" value="1"/>
</dbReference>
<protein>
    <recommendedName>
        <fullName evidence="5">Dual-action ribosomal maturation protein DarP</fullName>
    </recommendedName>
    <alternativeName>
        <fullName evidence="5">Large ribosomal subunit assembly factor DarP</fullName>
    </alternativeName>
</protein>
<comment type="function">
    <text evidence="5">Member of a network of 50S ribosomal subunit biogenesis factors which assembles along the 30S-50S interface, preventing incorrect 23S rRNA structures from forming. Promotes peptidyl transferase center (PTC) maturation.</text>
</comment>
<evidence type="ECO:0000256" key="2">
    <source>
        <dbReference type="ARBA" id="ARBA00022517"/>
    </source>
</evidence>
<dbReference type="NCBIfam" id="NF003593">
    <property type="entry name" value="PRK05255.1-1"/>
    <property type="match status" value="1"/>
</dbReference>
<accession>Q1MYM1</accession>
<dbReference type="InterPro" id="IPR023153">
    <property type="entry name" value="DarP_sf"/>
</dbReference>
<keyword evidence="3 5" id="KW-0699">rRNA-binding</keyword>
<dbReference type="STRING" id="207949.RED65_07649"/>
<reference evidence="6 7" key="1">
    <citation type="submission" date="2006-03" db="EMBL/GenBank/DDBJ databases">
        <authorList>
            <person name="Pinhassi J."/>
            <person name="Pedros-Alio C."/>
            <person name="Ferriera S."/>
            <person name="Johnson J."/>
            <person name="Kravitz S."/>
            <person name="Halpern A."/>
            <person name="Remington K."/>
            <person name="Beeson K."/>
            <person name="Tran B."/>
            <person name="Rogers Y.-H."/>
            <person name="Friedman R."/>
            <person name="Venter J.C."/>
        </authorList>
    </citation>
    <scope>NUCLEOTIDE SEQUENCE [LARGE SCALE GENOMIC DNA]</scope>
    <source>
        <strain evidence="6 7">RED65</strain>
    </source>
</reference>
<comment type="similarity">
    <text evidence="5">Belongs to the DarP family.</text>
</comment>
<name>Q1MYM1_9GAMM</name>
<evidence type="ECO:0000313" key="6">
    <source>
        <dbReference type="EMBL" id="EAT11095.1"/>
    </source>
</evidence>
<dbReference type="AlphaFoldDB" id="Q1MYM1"/>
<dbReference type="GO" id="GO:0043022">
    <property type="term" value="F:ribosome binding"/>
    <property type="evidence" value="ECO:0007669"/>
    <property type="project" value="UniProtKB-UniRule"/>
</dbReference>
<organism evidence="6 7">
    <name type="scientific">Bermanella marisrubri</name>
    <dbReference type="NCBI Taxonomy" id="207949"/>
    <lineage>
        <taxon>Bacteria</taxon>
        <taxon>Pseudomonadati</taxon>
        <taxon>Pseudomonadota</taxon>
        <taxon>Gammaproteobacteria</taxon>
        <taxon>Oceanospirillales</taxon>
        <taxon>Oceanospirillaceae</taxon>
        <taxon>Bermanella</taxon>
    </lineage>
</organism>
<evidence type="ECO:0000313" key="7">
    <source>
        <dbReference type="Proteomes" id="UP000004263"/>
    </source>
</evidence>
<dbReference type="GO" id="GO:0019843">
    <property type="term" value="F:rRNA binding"/>
    <property type="evidence" value="ECO:0007669"/>
    <property type="project" value="UniProtKB-UniRule"/>
</dbReference>
<dbReference type="HOGENOM" id="CLU_106757_3_0_6"/>
<dbReference type="GO" id="GO:0005829">
    <property type="term" value="C:cytosol"/>
    <property type="evidence" value="ECO:0007669"/>
    <property type="project" value="TreeGrafter"/>
</dbReference>
<sequence>MTEDYENEEEYLGPSKSQVKREMHALQDLGKQICEMPKQQQSKLPLSPTMIEAIAEWGRIKKNEAKRRHLQYVGKVMRSEDVEAIQNALELLDPSSEAFNRVLHQQEKWRDRLINDGQSALNAFCEEFEVDDMQQLRQLIRNAVKEQKLIQEGSEKASEKKAKASARKLFLHIKTYYPS</sequence>
<keyword evidence="1 5" id="KW-0963">Cytoplasm</keyword>
<dbReference type="Pfam" id="PF04751">
    <property type="entry name" value="DarP"/>
    <property type="match status" value="1"/>
</dbReference>
<dbReference type="PANTHER" id="PTHR38101:SF1">
    <property type="entry name" value="UPF0307 PROTEIN YJGA"/>
    <property type="match status" value="1"/>
</dbReference>
<dbReference type="Proteomes" id="UP000004263">
    <property type="component" value="Unassembled WGS sequence"/>
</dbReference>
<dbReference type="Gene3D" id="1.10.60.30">
    <property type="entry name" value="PSPTO4464-like domains"/>
    <property type="match status" value="2"/>
</dbReference>
<dbReference type="SUPFAM" id="SSF158710">
    <property type="entry name" value="PSPTO4464-like"/>
    <property type="match status" value="1"/>
</dbReference>
<keyword evidence="2 5" id="KW-0690">Ribosome biogenesis</keyword>
<evidence type="ECO:0000256" key="1">
    <source>
        <dbReference type="ARBA" id="ARBA00022490"/>
    </source>
</evidence>
<evidence type="ECO:0000256" key="4">
    <source>
        <dbReference type="ARBA" id="ARBA00022884"/>
    </source>
</evidence>
<keyword evidence="7" id="KW-1185">Reference proteome</keyword>
<dbReference type="HAMAP" id="MF_00765">
    <property type="entry name" value="DarP"/>
    <property type="match status" value="1"/>
</dbReference>
<proteinExistence type="inferred from homology"/>
<keyword evidence="4 5" id="KW-0694">RNA-binding</keyword>
<evidence type="ECO:0000256" key="3">
    <source>
        <dbReference type="ARBA" id="ARBA00022730"/>
    </source>
</evidence>
<dbReference type="CDD" id="cd16331">
    <property type="entry name" value="YjgA-like"/>
    <property type="match status" value="1"/>
</dbReference>
<comment type="subcellular location">
    <subcellularLocation>
        <location evidence="5">Cytoplasm</location>
    </subcellularLocation>
    <text evidence="5">Associates with late stage pre-50S ribosomal subunits.</text>
</comment>
<dbReference type="PANTHER" id="PTHR38101">
    <property type="entry name" value="UPF0307 PROTEIN YJGA"/>
    <property type="match status" value="1"/>
</dbReference>
<dbReference type="RefSeq" id="WP_007018965.1">
    <property type="nucleotide sequence ID" value="NZ_CH724119.1"/>
</dbReference>
<comment type="caution">
    <text evidence="6">The sequence shown here is derived from an EMBL/GenBank/DDBJ whole genome shotgun (WGS) entry which is preliminary data.</text>
</comment>
<dbReference type="OrthoDB" id="5293604at2"/>
<dbReference type="EMBL" id="AAQH01000024">
    <property type="protein sequence ID" value="EAT11095.1"/>
    <property type="molecule type" value="Genomic_DNA"/>
</dbReference>
<gene>
    <name evidence="5" type="primary">darP</name>
    <name evidence="6" type="ORF">RED65_07649</name>
</gene>
<evidence type="ECO:0000256" key="5">
    <source>
        <dbReference type="HAMAP-Rule" id="MF_00765"/>
    </source>
</evidence>
<dbReference type="InterPro" id="IPR006839">
    <property type="entry name" value="DarP"/>
</dbReference>